<dbReference type="GO" id="GO:0000309">
    <property type="term" value="F:nicotinamide-nucleotide adenylyltransferase activity"/>
    <property type="evidence" value="ECO:0007669"/>
    <property type="project" value="TreeGrafter"/>
</dbReference>
<dbReference type="Gene3D" id="3.40.50.620">
    <property type="entry name" value="HUPs"/>
    <property type="match status" value="2"/>
</dbReference>
<reference evidence="2 3" key="1">
    <citation type="submission" date="2015-07" db="EMBL/GenBank/DDBJ databases">
        <title>The genome of the fungus Escovopsis weberi, a specialized disease agent of ant agriculture.</title>
        <authorList>
            <person name="de Man T.J."/>
            <person name="Stajich J.E."/>
            <person name="Kubicek C.P."/>
            <person name="Chenthamara K."/>
            <person name="Atanasova L."/>
            <person name="Druzhinina I.S."/>
            <person name="Birnbaum S."/>
            <person name="Barribeau S.M."/>
            <person name="Teiling C."/>
            <person name="Suen G."/>
            <person name="Currie C."/>
            <person name="Gerardo N.M."/>
        </authorList>
    </citation>
    <scope>NUCLEOTIDE SEQUENCE [LARGE SCALE GENOMIC DNA]</scope>
</reference>
<dbReference type="AlphaFoldDB" id="A0A0M9VWR8"/>
<dbReference type="EMBL" id="LGSR01000006">
    <property type="protein sequence ID" value="KOS22365.1"/>
    <property type="molecule type" value="Genomic_DNA"/>
</dbReference>
<dbReference type="InterPro" id="IPR014729">
    <property type="entry name" value="Rossmann-like_a/b/a_fold"/>
</dbReference>
<protein>
    <submittedName>
        <fullName evidence="2">POF1-like protein</fullName>
    </submittedName>
</protein>
<evidence type="ECO:0000256" key="1">
    <source>
        <dbReference type="SAM" id="MobiDB-lite"/>
    </source>
</evidence>
<evidence type="ECO:0000313" key="3">
    <source>
        <dbReference type="Proteomes" id="UP000053831"/>
    </source>
</evidence>
<dbReference type="GO" id="GO:0005634">
    <property type="term" value="C:nucleus"/>
    <property type="evidence" value="ECO:0007669"/>
    <property type="project" value="TreeGrafter"/>
</dbReference>
<name>A0A0M9VWR8_ESCWE</name>
<feature type="compositionally biased region" description="Pro residues" evidence="1">
    <location>
        <begin position="202"/>
        <end position="214"/>
    </location>
</feature>
<feature type="region of interest" description="Disordered" evidence="1">
    <location>
        <begin position="186"/>
        <end position="221"/>
    </location>
</feature>
<dbReference type="PANTHER" id="PTHR31285">
    <property type="entry name" value="NICOTINAMIDE MONONUCLEOTIDE ADENYLYLTRANSFERASE"/>
    <property type="match status" value="1"/>
</dbReference>
<dbReference type="GO" id="GO:0016887">
    <property type="term" value="F:ATP hydrolysis activity"/>
    <property type="evidence" value="ECO:0007669"/>
    <property type="project" value="TreeGrafter"/>
</dbReference>
<dbReference type="PANTHER" id="PTHR31285:SF0">
    <property type="entry name" value="NICOTINAMIDE MONONUCLEOTIDE ADENYLYLTRANSFERASE"/>
    <property type="match status" value="1"/>
</dbReference>
<dbReference type="OrthoDB" id="5591297at2759"/>
<dbReference type="SUPFAM" id="SSF52374">
    <property type="entry name" value="Nucleotidylyl transferase"/>
    <property type="match status" value="1"/>
</dbReference>
<keyword evidence="3" id="KW-1185">Reference proteome</keyword>
<gene>
    <name evidence="2" type="ORF">ESCO_001836</name>
</gene>
<dbReference type="Proteomes" id="UP000053831">
    <property type="component" value="Unassembled WGS sequence"/>
</dbReference>
<feature type="region of interest" description="Disordered" evidence="1">
    <location>
        <begin position="39"/>
        <end position="60"/>
    </location>
</feature>
<proteinExistence type="predicted"/>
<organism evidence="2 3">
    <name type="scientific">Escovopsis weberi</name>
    <dbReference type="NCBI Taxonomy" id="150374"/>
    <lineage>
        <taxon>Eukaryota</taxon>
        <taxon>Fungi</taxon>
        <taxon>Dikarya</taxon>
        <taxon>Ascomycota</taxon>
        <taxon>Pezizomycotina</taxon>
        <taxon>Sordariomycetes</taxon>
        <taxon>Hypocreomycetidae</taxon>
        <taxon>Hypocreales</taxon>
        <taxon>Hypocreaceae</taxon>
        <taxon>Escovopsis</taxon>
    </lineage>
</organism>
<dbReference type="STRING" id="150374.A0A0M9VWR8"/>
<accession>A0A0M9VWR8</accession>
<dbReference type="GO" id="GO:0005737">
    <property type="term" value="C:cytoplasm"/>
    <property type="evidence" value="ECO:0007669"/>
    <property type="project" value="TreeGrafter"/>
</dbReference>
<comment type="caution">
    <text evidence="2">The sequence shown here is derived from an EMBL/GenBank/DDBJ whole genome shotgun (WGS) entry which is preliminary data.</text>
</comment>
<evidence type="ECO:0000313" key="2">
    <source>
        <dbReference type="EMBL" id="KOS22365.1"/>
    </source>
</evidence>
<sequence length="376" mass="39497">MGLAHQSPSELMAFFTHSLASFQSSPDLFRILLTLPPLHPHPHPHPHPQGQHARPSGPSTRQRLVVLDSSFNPPTTAHARMALSALRAQQHVPASADPDTPAPRTRLVLLLAVQNADKAPDKPAALAQRLCMMDVFARGLQRAAASTFASGGDAARRVPIDVAVTKSPFFCDKARAMAGCEAYAASSSGGGSGSSGDSPQFSPSPSPSPHPPTTPRSTPIPALWQLASSGGSLGPVPAAAAAEQQPQMVFLVGFDTVVRILDPKYYPGGMAPALAPLFARARLRVTGRPHGGWGSAAEQERWVAGLAAGLAARGGDASWAGRIELVRDDERGREGEGEGVSSSRAREVVRAGELDKLEGLVDDGVREWIVKGGLYT</sequence>